<dbReference type="RefSeq" id="WP_039406466.1">
    <property type="nucleotide sequence ID" value="NZ_CP094242.1"/>
</dbReference>
<comment type="catalytic activity">
    <reaction evidence="1 7">
        <text>6-phospho-D-glucono-1,5-lactone + H2O = 6-phospho-D-gluconate + H(+)</text>
        <dbReference type="Rhea" id="RHEA:12556"/>
        <dbReference type="ChEBI" id="CHEBI:15377"/>
        <dbReference type="ChEBI" id="CHEBI:15378"/>
        <dbReference type="ChEBI" id="CHEBI:57955"/>
        <dbReference type="ChEBI" id="CHEBI:58759"/>
        <dbReference type="EC" id="3.1.1.31"/>
    </reaction>
</comment>
<comment type="function">
    <text evidence="2 7">Hydrolysis of 6-phosphogluconolactone to 6-phosphogluconate.</text>
</comment>
<proteinExistence type="inferred from homology"/>
<dbReference type="GO" id="GO:0006098">
    <property type="term" value="P:pentose-phosphate shunt"/>
    <property type="evidence" value="ECO:0007669"/>
    <property type="project" value="UniProtKB-UniPathway"/>
</dbReference>
<keyword evidence="7 9" id="KW-0378">Hydrolase</keyword>
<dbReference type="InterPro" id="IPR005900">
    <property type="entry name" value="6-phosphogluconolactonase_DevB"/>
</dbReference>
<evidence type="ECO:0000313" key="11">
    <source>
        <dbReference type="Proteomes" id="UP000031390"/>
    </source>
</evidence>
<dbReference type="EC" id="3.1.1.31" evidence="5 7"/>
<reference evidence="10 12" key="2">
    <citation type="submission" date="2022-03" db="EMBL/GenBank/DDBJ databases">
        <title>Genome sequencing of Morococcus cerebrosus.</title>
        <authorList>
            <person name="Baek M.-G."/>
            <person name="Yi H."/>
        </authorList>
    </citation>
    <scope>NUCLEOTIDE SEQUENCE [LARGE SCALE GENOMIC DNA]</scope>
    <source>
        <strain evidence="10 12">CIP 81.93</strain>
    </source>
</reference>
<evidence type="ECO:0000256" key="5">
    <source>
        <dbReference type="ARBA" id="ARBA00013198"/>
    </source>
</evidence>
<organism evidence="9 11">
    <name type="scientific">Morococcus cerebrosus</name>
    <dbReference type="NCBI Taxonomy" id="1056807"/>
    <lineage>
        <taxon>Bacteria</taxon>
        <taxon>Pseudomonadati</taxon>
        <taxon>Pseudomonadota</taxon>
        <taxon>Betaproteobacteria</taxon>
        <taxon>Neisseriales</taxon>
        <taxon>Neisseriaceae</taxon>
        <taxon>Morococcus</taxon>
    </lineage>
</organism>
<dbReference type="SUPFAM" id="SSF100950">
    <property type="entry name" value="NagB/RpiA/CoA transferase-like"/>
    <property type="match status" value="1"/>
</dbReference>
<dbReference type="Gene3D" id="3.40.50.1360">
    <property type="match status" value="1"/>
</dbReference>
<dbReference type="CDD" id="cd01400">
    <property type="entry name" value="6PGL"/>
    <property type="match status" value="1"/>
</dbReference>
<feature type="domain" description="Glucosamine/galactosamine-6-phosphate isomerase" evidence="8">
    <location>
        <begin position="9"/>
        <end position="221"/>
    </location>
</feature>
<evidence type="ECO:0000256" key="7">
    <source>
        <dbReference type="RuleBase" id="RU365095"/>
    </source>
</evidence>
<evidence type="ECO:0000313" key="9">
    <source>
        <dbReference type="EMBL" id="KIC09764.1"/>
    </source>
</evidence>
<dbReference type="Pfam" id="PF01182">
    <property type="entry name" value="Glucosamine_iso"/>
    <property type="match status" value="1"/>
</dbReference>
<dbReference type="GO" id="GO:0017057">
    <property type="term" value="F:6-phosphogluconolactonase activity"/>
    <property type="evidence" value="ECO:0007669"/>
    <property type="project" value="UniProtKB-UniRule"/>
</dbReference>
<evidence type="ECO:0000313" key="10">
    <source>
        <dbReference type="EMBL" id="UNV87791.1"/>
    </source>
</evidence>
<dbReference type="InterPro" id="IPR039104">
    <property type="entry name" value="6PGL"/>
</dbReference>
<evidence type="ECO:0000256" key="4">
    <source>
        <dbReference type="ARBA" id="ARBA00010662"/>
    </source>
</evidence>
<accession>A0A0C1ECH6</accession>
<dbReference type="Proteomes" id="UP000031390">
    <property type="component" value="Unassembled WGS sequence"/>
</dbReference>
<dbReference type="GO" id="GO:0005975">
    <property type="term" value="P:carbohydrate metabolic process"/>
    <property type="evidence" value="ECO:0007669"/>
    <property type="project" value="UniProtKB-UniRule"/>
</dbReference>
<gene>
    <name evidence="7 10" type="primary">pgl</name>
    <name evidence="9" type="ORF">MCC93_08560</name>
    <name evidence="10" type="ORF">MON37_02275</name>
</gene>
<evidence type="ECO:0000256" key="6">
    <source>
        <dbReference type="ARBA" id="ARBA00020337"/>
    </source>
</evidence>
<dbReference type="EMBL" id="CP094242">
    <property type="protein sequence ID" value="UNV87791.1"/>
    <property type="molecule type" value="Genomic_DNA"/>
</dbReference>
<comment type="similarity">
    <text evidence="4 7">Belongs to the glucosamine/galactosamine-6-phosphate isomerase family. 6-phosphogluconolactonase subfamily.</text>
</comment>
<dbReference type="UniPathway" id="UPA00115">
    <property type="reaction ID" value="UER00409"/>
</dbReference>
<evidence type="ECO:0000259" key="8">
    <source>
        <dbReference type="Pfam" id="PF01182"/>
    </source>
</evidence>
<sequence>MFVWHEYENAAAASEALADAVAAALQNALDNKGSAVLAVSGGRSPIPFFQALSQKDLDWQKVGITLVDERIVPTTHADSNTALAHEYLLQNKAAAATWIPVVEAGKTETELQPDSVVAYALKHYKQPDVLILGMGGDGHTASLFPQAPQLKAAINESGDPTLIHTTPVTAPHERVSMTLGAIAKTENVFLAIQGAEKKAVFDKAAARADLEYPTSLVLNHQGVNCHVFYSN</sequence>
<dbReference type="NCBIfam" id="TIGR01198">
    <property type="entry name" value="pgl"/>
    <property type="match status" value="1"/>
</dbReference>
<evidence type="ECO:0000256" key="2">
    <source>
        <dbReference type="ARBA" id="ARBA00002681"/>
    </source>
</evidence>
<dbReference type="PANTHER" id="PTHR11054:SF0">
    <property type="entry name" value="6-PHOSPHOGLUCONOLACTONASE"/>
    <property type="match status" value="1"/>
</dbReference>
<comment type="pathway">
    <text evidence="3 7">Carbohydrate degradation; pentose phosphate pathway; D-ribulose 5-phosphate from D-glucose 6-phosphate (oxidative stage): step 2/3.</text>
</comment>
<reference evidence="9 11" key="1">
    <citation type="submission" date="2014-12" db="EMBL/GenBank/DDBJ databases">
        <title>Genome sequence of Morococcus cerebrosus.</title>
        <authorList>
            <person name="Shin S.-K."/>
            <person name="Yi H."/>
        </authorList>
    </citation>
    <scope>NUCLEOTIDE SEQUENCE [LARGE SCALE GENOMIC DNA]</scope>
    <source>
        <strain evidence="9 11">CIP 81.93</strain>
    </source>
</reference>
<dbReference type="PANTHER" id="PTHR11054">
    <property type="entry name" value="6-PHOSPHOGLUCONOLACTONASE"/>
    <property type="match status" value="1"/>
</dbReference>
<dbReference type="InterPro" id="IPR006148">
    <property type="entry name" value="Glc/Gal-6P_isomerase"/>
</dbReference>
<evidence type="ECO:0000313" key="12">
    <source>
        <dbReference type="Proteomes" id="UP000829504"/>
    </source>
</evidence>
<evidence type="ECO:0000256" key="3">
    <source>
        <dbReference type="ARBA" id="ARBA00004961"/>
    </source>
</evidence>
<dbReference type="PATRIC" id="fig|1056807.3.peg.826"/>
<dbReference type="InterPro" id="IPR037171">
    <property type="entry name" value="NagB/RpiA_transferase-like"/>
</dbReference>
<dbReference type="Proteomes" id="UP000829504">
    <property type="component" value="Chromosome"/>
</dbReference>
<dbReference type="EMBL" id="JUFZ01000033">
    <property type="protein sequence ID" value="KIC09764.1"/>
    <property type="molecule type" value="Genomic_DNA"/>
</dbReference>
<protein>
    <recommendedName>
        <fullName evidence="6 7">6-phosphogluconolactonase</fullName>
        <shortName evidence="7">6PGL</shortName>
        <ecNumber evidence="5 7">3.1.1.31</ecNumber>
    </recommendedName>
</protein>
<keyword evidence="12" id="KW-1185">Reference proteome</keyword>
<evidence type="ECO:0000256" key="1">
    <source>
        <dbReference type="ARBA" id="ARBA00000832"/>
    </source>
</evidence>
<name>A0A0C1ECH6_9NEIS</name>
<dbReference type="AlphaFoldDB" id="A0A0C1ECH6"/>